<reference evidence="1" key="1">
    <citation type="submission" date="2018-05" db="EMBL/GenBank/DDBJ databases">
        <authorList>
            <person name="Lanie J.A."/>
            <person name="Ng W.-L."/>
            <person name="Kazmierczak K.M."/>
            <person name="Andrzejewski T.M."/>
            <person name="Davidsen T.M."/>
            <person name="Wayne K.J."/>
            <person name="Tettelin H."/>
            <person name="Glass J.I."/>
            <person name="Rusch D."/>
            <person name="Podicherti R."/>
            <person name="Tsui H.-C.T."/>
            <person name="Winkler M.E."/>
        </authorList>
    </citation>
    <scope>NUCLEOTIDE SEQUENCE</scope>
</reference>
<accession>A0A382QFE5</accession>
<gene>
    <name evidence="1" type="ORF">METZ01_LOCUS337010</name>
</gene>
<dbReference type="EMBL" id="UINC01114093">
    <property type="protein sequence ID" value="SVC84156.1"/>
    <property type="molecule type" value="Genomic_DNA"/>
</dbReference>
<dbReference type="AlphaFoldDB" id="A0A382QFE5"/>
<protein>
    <submittedName>
        <fullName evidence="1">Uncharacterized protein</fullName>
    </submittedName>
</protein>
<proteinExistence type="predicted"/>
<evidence type="ECO:0000313" key="1">
    <source>
        <dbReference type="EMBL" id="SVC84156.1"/>
    </source>
</evidence>
<organism evidence="1">
    <name type="scientific">marine metagenome</name>
    <dbReference type="NCBI Taxonomy" id="408172"/>
    <lineage>
        <taxon>unclassified sequences</taxon>
        <taxon>metagenomes</taxon>
        <taxon>ecological metagenomes</taxon>
    </lineage>
</organism>
<name>A0A382QFE5_9ZZZZ</name>
<feature type="non-terminal residue" evidence="1">
    <location>
        <position position="103"/>
    </location>
</feature>
<sequence>MAVKFSNSCATTLTANIAAGVTALPIASNSLFPTLTSDDWVYVTINSEVIKVTSSASTSLTCEETSDAHSSGDAVEIRVSSEMLTDIAENTVIANNAAVAMSI</sequence>